<organism evidence="1 2">
    <name type="scientific">Hyalomma asiaticum</name>
    <name type="common">Tick</name>
    <dbReference type="NCBI Taxonomy" id="266040"/>
    <lineage>
        <taxon>Eukaryota</taxon>
        <taxon>Metazoa</taxon>
        <taxon>Ecdysozoa</taxon>
        <taxon>Arthropoda</taxon>
        <taxon>Chelicerata</taxon>
        <taxon>Arachnida</taxon>
        <taxon>Acari</taxon>
        <taxon>Parasitiformes</taxon>
        <taxon>Ixodida</taxon>
        <taxon>Ixodoidea</taxon>
        <taxon>Ixodidae</taxon>
        <taxon>Hyalomminae</taxon>
        <taxon>Hyalomma</taxon>
    </lineage>
</organism>
<sequence>MNSPEATKRLAQLKELQVKGRSCLVIDPQKQQVRLRLHWLLHGVADDDVRTELAAFGKVTEVTREPTLDESTDDLAKDASSHFSEKAMPSAKQGGVSWDACLDFGLDSAAVDATVYQSVPLECLALLLKGRVASLATPALSAVRSAAKGVACP</sequence>
<keyword evidence="2" id="KW-1185">Reference proteome</keyword>
<dbReference type="EMBL" id="CM023483">
    <property type="protein sequence ID" value="KAH6937082.1"/>
    <property type="molecule type" value="Genomic_DNA"/>
</dbReference>
<protein>
    <submittedName>
        <fullName evidence="1">Uncharacterized protein</fullName>
    </submittedName>
</protein>
<accession>A0ACB7SPF6</accession>
<name>A0ACB7SPF6_HYAAI</name>
<evidence type="ECO:0000313" key="1">
    <source>
        <dbReference type="EMBL" id="KAH6937082.1"/>
    </source>
</evidence>
<reference evidence="1" key="1">
    <citation type="submission" date="2020-05" db="EMBL/GenBank/DDBJ databases">
        <title>Large-scale comparative analyses of tick genomes elucidate their genetic diversity and vector capacities.</title>
        <authorList>
            <person name="Jia N."/>
            <person name="Wang J."/>
            <person name="Shi W."/>
            <person name="Du L."/>
            <person name="Sun Y."/>
            <person name="Zhan W."/>
            <person name="Jiang J."/>
            <person name="Wang Q."/>
            <person name="Zhang B."/>
            <person name="Ji P."/>
            <person name="Sakyi L.B."/>
            <person name="Cui X."/>
            <person name="Yuan T."/>
            <person name="Jiang B."/>
            <person name="Yang W."/>
            <person name="Lam T.T.-Y."/>
            <person name="Chang Q."/>
            <person name="Ding S."/>
            <person name="Wang X."/>
            <person name="Zhu J."/>
            <person name="Ruan X."/>
            <person name="Zhao L."/>
            <person name="Wei J."/>
            <person name="Que T."/>
            <person name="Du C."/>
            <person name="Cheng J."/>
            <person name="Dai P."/>
            <person name="Han X."/>
            <person name="Huang E."/>
            <person name="Gao Y."/>
            <person name="Liu J."/>
            <person name="Shao H."/>
            <person name="Ye R."/>
            <person name="Li L."/>
            <person name="Wei W."/>
            <person name="Wang X."/>
            <person name="Wang C."/>
            <person name="Yang T."/>
            <person name="Huo Q."/>
            <person name="Li W."/>
            <person name="Guo W."/>
            <person name="Chen H."/>
            <person name="Zhou L."/>
            <person name="Ni X."/>
            <person name="Tian J."/>
            <person name="Zhou Y."/>
            <person name="Sheng Y."/>
            <person name="Liu T."/>
            <person name="Pan Y."/>
            <person name="Xia L."/>
            <person name="Li J."/>
            <person name="Zhao F."/>
            <person name="Cao W."/>
        </authorList>
    </citation>
    <scope>NUCLEOTIDE SEQUENCE</scope>
    <source>
        <strain evidence="1">Hyas-2018</strain>
    </source>
</reference>
<comment type="caution">
    <text evidence="1">The sequence shown here is derived from an EMBL/GenBank/DDBJ whole genome shotgun (WGS) entry which is preliminary data.</text>
</comment>
<proteinExistence type="predicted"/>
<dbReference type="Proteomes" id="UP000821845">
    <property type="component" value="Chromosome 3"/>
</dbReference>
<gene>
    <name evidence="1" type="ORF">HPB50_025518</name>
</gene>
<evidence type="ECO:0000313" key="2">
    <source>
        <dbReference type="Proteomes" id="UP000821845"/>
    </source>
</evidence>